<dbReference type="SUPFAM" id="SSF53474">
    <property type="entry name" value="alpha/beta-Hydrolases"/>
    <property type="match status" value="2"/>
</dbReference>
<gene>
    <name evidence="2" type="ORF">EIP91_010052</name>
</gene>
<evidence type="ECO:0000259" key="1">
    <source>
        <dbReference type="Pfam" id="PF12697"/>
    </source>
</evidence>
<keyword evidence="3" id="KW-1185">Reference proteome</keyword>
<dbReference type="OrthoDB" id="3466517at2759"/>
<dbReference type="InterPro" id="IPR000073">
    <property type="entry name" value="AB_hydrolase_1"/>
</dbReference>
<organism evidence="2 3">
    <name type="scientific">Steccherinum ochraceum</name>
    <dbReference type="NCBI Taxonomy" id="92696"/>
    <lineage>
        <taxon>Eukaryota</taxon>
        <taxon>Fungi</taxon>
        <taxon>Dikarya</taxon>
        <taxon>Basidiomycota</taxon>
        <taxon>Agaricomycotina</taxon>
        <taxon>Agaricomycetes</taxon>
        <taxon>Polyporales</taxon>
        <taxon>Steccherinaceae</taxon>
        <taxon>Steccherinum</taxon>
    </lineage>
</organism>
<dbReference type="AlphaFoldDB" id="A0A4R0RA75"/>
<evidence type="ECO:0000313" key="3">
    <source>
        <dbReference type="Proteomes" id="UP000292702"/>
    </source>
</evidence>
<comment type="caution">
    <text evidence="2">The sequence shown here is derived from an EMBL/GenBank/DDBJ whole genome shotgun (WGS) entry which is preliminary data.</text>
</comment>
<dbReference type="Pfam" id="PF12697">
    <property type="entry name" value="Abhydrolase_6"/>
    <property type="match status" value="1"/>
</dbReference>
<dbReference type="Proteomes" id="UP000292702">
    <property type="component" value="Unassembled WGS sequence"/>
</dbReference>
<evidence type="ECO:0000313" key="2">
    <source>
        <dbReference type="EMBL" id="TCD60458.1"/>
    </source>
</evidence>
<dbReference type="EMBL" id="RWJN01000594">
    <property type="protein sequence ID" value="TCD60458.1"/>
    <property type="molecule type" value="Genomic_DNA"/>
</dbReference>
<name>A0A4R0RA75_9APHY</name>
<protein>
    <recommendedName>
        <fullName evidence="1">AB hydrolase-1 domain-containing protein</fullName>
    </recommendedName>
</protein>
<accession>A0A4R0RA75</accession>
<sequence length="353" mass="39424">MTALPLSRYGKFAVHDTGVPTGDGEYITLLLLHGFVWHSGIFSRMVPFASKYNVRLLLVNRRDYPGALAFTETELKPLKAGAAQTSYGAESMREYLKGRGRDLHEFLELFIEQERIPKPNGARGGIILAGWSMGAMFTTALLAYGSSFPVGKINVATYLRCVLNHDSSNETLGYPTFEPGYNPIIDLSSKQSTDAFCEWLSAYYAHGKTPATLEFRTPLPEPKATTLVMSVDEIQSTTYTPPGQLGGSDLLLLIYGKRHGTIQEARRRAYLLGADGEGAHGWDEVKLKHVWCEQSAWRGVMAKFCLEEEAETARKEGKKFRTHEIVGMKRANHFIHWDEPERTLLTLLGKTDT</sequence>
<reference evidence="2 3" key="1">
    <citation type="submission" date="2018-11" db="EMBL/GenBank/DDBJ databases">
        <title>Genome assembly of Steccherinum ochraceum LE-BIN_3174, the white-rot fungus of the Steccherinaceae family (The Residual Polyporoid clade, Polyporales, Basidiomycota).</title>
        <authorList>
            <person name="Fedorova T.V."/>
            <person name="Glazunova O.A."/>
            <person name="Landesman E.O."/>
            <person name="Moiseenko K.V."/>
            <person name="Psurtseva N.V."/>
            <person name="Savinova O.S."/>
            <person name="Shakhova N.V."/>
            <person name="Tyazhelova T.V."/>
            <person name="Vasina D.V."/>
        </authorList>
    </citation>
    <scope>NUCLEOTIDE SEQUENCE [LARGE SCALE GENOMIC DNA]</scope>
    <source>
        <strain evidence="2 3">LE-BIN_3174</strain>
    </source>
</reference>
<dbReference type="InterPro" id="IPR029058">
    <property type="entry name" value="AB_hydrolase_fold"/>
</dbReference>
<proteinExistence type="predicted"/>
<dbReference type="Gene3D" id="3.40.50.1820">
    <property type="entry name" value="alpha/beta hydrolase"/>
    <property type="match status" value="1"/>
</dbReference>
<feature type="domain" description="AB hydrolase-1" evidence="1">
    <location>
        <begin position="29"/>
        <end position="343"/>
    </location>
</feature>